<dbReference type="EMBL" id="SNXZ01000005">
    <property type="protein sequence ID" value="TDP94989.1"/>
    <property type="molecule type" value="Genomic_DNA"/>
</dbReference>
<organism evidence="2 3">
    <name type="scientific">Labedaea rhizosphaerae</name>
    <dbReference type="NCBI Taxonomy" id="598644"/>
    <lineage>
        <taxon>Bacteria</taxon>
        <taxon>Bacillati</taxon>
        <taxon>Actinomycetota</taxon>
        <taxon>Actinomycetes</taxon>
        <taxon>Pseudonocardiales</taxon>
        <taxon>Pseudonocardiaceae</taxon>
        <taxon>Labedaea</taxon>
    </lineage>
</organism>
<evidence type="ECO:0000313" key="2">
    <source>
        <dbReference type="EMBL" id="TDP94989.1"/>
    </source>
</evidence>
<keyword evidence="1" id="KW-0812">Transmembrane</keyword>
<accession>A0A4R6S5B7</accession>
<evidence type="ECO:0000256" key="1">
    <source>
        <dbReference type="SAM" id="Phobius"/>
    </source>
</evidence>
<name>A0A4R6S5B7_LABRH</name>
<dbReference type="AlphaFoldDB" id="A0A4R6S5B7"/>
<feature type="transmembrane region" description="Helical" evidence="1">
    <location>
        <begin position="40"/>
        <end position="59"/>
    </location>
</feature>
<keyword evidence="3" id="KW-1185">Reference proteome</keyword>
<evidence type="ECO:0000313" key="3">
    <source>
        <dbReference type="Proteomes" id="UP000295444"/>
    </source>
</evidence>
<dbReference type="Proteomes" id="UP000295444">
    <property type="component" value="Unassembled WGS sequence"/>
</dbReference>
<protein>
    <submittedName>
        <fullName evidence="2">Uncharacterized protein</fullName>
    </submittedName>
</protein>
<gene>
    <name evidence="2" type="ORF">EV186_105221</name>
</gene>
<keyword evidence="1" id="KW-0472">Membrane</keyword>
<feature type="transmembrane region" description="Helical" evidence="1">
    <location>
        <begin position="80"/>
        <end position="102"/>
    </location>
</feature>
<comment type="caution">
    <text evidence="2">The sequence shown here is derived from an EMBL/GenBank/DDBJ whole genome shotgun (WGS) entry which is preliminary data.</text>
</comment>
<proteinExistence type="predicted"/>
<reference evidence="2 3" key="1">
    <citation type="submission" date="2019-03" db="EMBL/GenBank/DDBJ databases">
        <title>Genomic Encyclopedia of Type Strains, Phase IV (KMG-IV): sequencing the most valuable type-strain genomes for metagenomic binning, comparative biology and taxonomic classification.</title>
        <authorList>
            <person name="Goeker M."/>
        </authorList>
    </citation>
    <scope>NUCLEOTIDE SEQUENCE [LARGE SCALE GENOMIC DNA]</scope>
    <source>
        <strain evidence="2 3">DSM 45361</strain>
    </source>
</reference>
<feature type="transmembrane region" description="Helical" evidence="1">
    <location>
        <begin position="12"/>
        <end position="34"/>
    </location>
</feature>
<dbReference type="RefSeq" id="WP_133852387.1">
    <property type="nucleotide sequence ID" value="NZ_SNXZ01000005.1"/>
</dbReference>
<sequence length="151" mass="15774">MSEKQLLVLRSALQVVAAGAIGALVFGIGIAWIVGASFAGGSAGFVAVLVMVTVLTGALRGLAWALPDASNLTATPSGRTGWALTVAVAGTLAWYLATVVYAQVQPEVMRNPMFALPRSAIPTALVAALLLRRWYVKPAPRCSRWPRPTGC</sequence>
<feature type="transmembrane region" description="Helical" evidence="1">
    <location>
        <begin position="114"/>
        <end position="131"/>
    </location>
</feature>
<keyword evidence="1" id="KW-1133">Transmembrane helix</keyword>